<feature type="region of interest" description="Disordered" evidence="4">
    <location>
        <begin position="356"/>
        <end position="385"/>
    </location>
</feature>
<keyword evidence="2" id="KW-0677">Repeat</keyword>
<evidence type="ECO:0000313" key="6">
    <source>
        <dbReference type="Proteomes" id="UP000191500"/>
    </source>
</evidence>
<feature type="repeat" description="WD" evidence="3">
    <location>
        <begin position="71"/>
        <end position="97"/>
    </location>
</feature>
<protein>
    <submittedName>
        <fullName evidence="5">Uncharacterized protein</fullName>
    </submittedName>
</protein>
<evidence type="ECO:0000256" key="3">
    <source>
        <dbReference type="PROSITE-ProRule" id="PRU00221"/>
    </source>
</evidence>
<organism evidence="5 6">
    <name type="scientific">Penicillium coprophilum</name>
    <dbReference type="NCBI Taxonomy" id="36646"/>
    <lineage>
        <taxon>Eukaryota</taxon>
        <taxon>Fungi</taxon>
        <taxon>Dikarya</taxon>
        <taxon>Ascomycota</taxon>
        <taxon>Pezizomycotina</taxon>
        <taxon>Eurotiomycetes</taxon>
        <taxon>Eurotiomycetidae</taxon>
        <taxon>Eurotiales</taxon>
        <taxon>Aspergillaceae</taxon>
        <taxon>Penicillium</taxon>
    </lineage>
</organism>
<comment type="caution">
    <text evidence="5">The sequence shown here is derived from an EMBL/GenBank/DDBJ whole genome shotgun (WGS) entry which is preliminary data.</text>
</comment>
<dbReference type="EMBL" id="MDDG01000001">
    <property type="protein sequence ID" value="OQE46307.1"/>
    <property type="molecule type" value="Genomic_DNA"/>
</dbReference>
<dbReference type="PANTHER" id="PTHR22889">
    <property type="entry name" value="WD REPEAT-CONTAINING PROTEIN 89"/>
    <property type="match status" value="1"/>
</dbReference>
<dbReference type="InterPro" id="IPR039328">
    <property type="entry name" value="WDR89"/>
</dbReference>
<dbReference type="Pfam" id="PF00400">
    <property type="entry name" value="WD40"/>
    <property type="match status" value="2"/>
</dbReference>
<gene>
    <name evidence="5" type="ORF">PENCOP_c001G00363</name>
</gene>
<keyword evidence="1 3" id="KW-0853">WD repeat</keyword>
<sequence>MHILKAVASSTLSLPADNYIYSIVPSAPRTFAAISSDDSLRVFDADLDRGSVISNAAHNGVTALRSFAMGESHLLATGGRDGKVKVWDARTENGSPVVEMATAKHSPVLSVACNPETNTIVAGTELVSSQAVVAFWDIRSPQAFRLQYVESHNDDITESHPIPTCSTSQTNHDIGILPVTGGTQLQYHPTRSNILLSGSTDGLVNIYDTTVTDEDEALVQVINHGSVHHAGFLSEHRIFALSHDEHFSVYPATDPDDASPEPEPVHFGDVRDPLGCEYVAQLCVGAQGPYIAAGNKIDNRLDLVPLVSSPSWKLDRDNLWRLPRAHCEEVVRSVYLDEQSQSVFTCGEDGFVRAWRPTEGNDAPVQSGSAKARPKEKKKDRFKPY</sequence>
<evidence type="ECO:0000256" key="2">
    <source>
        <dbReference type="ARBA" id="ARBA00022737"/>
    </source>
</evidence>
<accession>A0A1V6V6K3</accession>
<name>A0A1V6V6K3_9EURO</name>
<dbReference type="Proteomes" id="UP000191500">
    <property type="component" value="Unassembled WGS sequence"/>
</dbReference>
<dbReference type="PROSITE" id="PS50082">
    <property type="entry name" value="WD_REPEATS_2"/>
    <property type="match status" value="1"/>
</dbReference>
<dbReference type="InterPro" id="IPR001680">
    <property type="entry name" value="WD40_rpt"/>
</dbReference>
<dbReference type="InterPro" id="IPR015943">
    <property type="entry name" value="WD40/YVTN_repeat-like_dom_sf"/>
</dbReference>
<reference evidence="6" key="1">
    <citation type="journal article" date="2017" name="Nat. Microbiol.">
        <title>Global analysis of biosynthetic gene clusters reveals vast potential of secondary metabolite production in Penicillium species.</title>
        <authorList>
            <person name="Nielsen J.C."/>
            <person name="Grijseels S."/>
            <person name="Prigent S."/>
            <person name="Ji B."/>
            <person name="Dainat J."/>
            <person name="Nielsen K.F."/>
            <person name="Frisvad J.C."/>
            <person name="Workman M."/>
            <person name="Nielsen J."/>
        </authorList>
    </citation>
    <scope>NUCLEOTIDE SEQUENCE [LARGE SCALE GENOMIC DNA]</scope>
    <source>
        <strain evidence="6">IBT 31321</strain>
    </source>
</reference>
<dbReference type="AlphaFoldDB" id="A0A1V6V6K3"/>
<dbReference type="InterPro" id="IPR019775">
    <property type="entry name" value="WD40_repeat_CS"/>
</dbReference>
<dbReference type="SMART" id="SM00320">
    <property type="entry name" value="WD40"/>
    <property type="match status" value="4"/>
</dbReference>
<dbReference type="PANTHER" id="PTHR22889:SF0">
    <property type="entry name" value="WD REPEAT-CONTAINING PROTEIN 89"/>
    <property type="match status" value="1"/>
</dbReference>
<proteinExistence type="predicted"/>
<evidence type="ECO:0000256" key="1">
    <source>
        <dbReference type="ARBA" id="ARBA00022574"/>
    </source>
</evidence>
<dbReference type="Gene3D" id="2.130.10.10">
    <property type="entry name" value="YVTN repeat-like/Quinoprotein amine dehydrogenase"/>
    <property type="match status" value="2"/>
</dbReference>
<dbReference type="PROSITE" id="PS00678">
    <property type="entry name" value="WD_REPEATS_1"/>
    <property type="match status" value="1"/>
</dbReference>
<dbReference type="SUPFAM" id="SSF50978">
    <property type="entry name" value="WD40 repeat-like"/>
    <property type="match status" value="1"/>
</dbReference>
<evidence type="ECO:0000313" key="5">
    <source>
        <dbReference type="EMBL" id="OQE46307.1"/>
    </source>
</evidence>
<dbReference type="InterPro" id="IPR036322">
    <property type="entry name" value="WD40_repeat_dom_sf"/>
</dbReference>
<dbReference type="STRING" id="36646.A0A1V6V6K3"/>
<keyword evidence="6" id="KW-1185">Reference proteome</keyword>
<evidence type="ECO:0000256" key="4">
    <source>
        <dbReference type="SAM" id="MobiDB-lite"/>
    </source>
</evidence>